<dbReference type="GO" id="GO:0022857">
    <property type="term" value="F:transmembrane transporter activity"/>
    <property type="evidence" value="ECO:0007669"/>
    <property type="project" value="InterPro"/>
</dbReference>
<dbReference type="Gene3D" id="3.40.190.10">
    <property type="entry name" value="Periplasmic binding protein-like II"/>
    <property type="match status" value="1"/>
</dbReference>
<dbReference type="AlphaFoldDB" id="A0A382I2J8"/>
<dbReference type="GO" id="GO:0043190">
    <property type="term" value="C:ATP-binding cassette (ABC) transporter complex"/>
    <property type="evidence" value="ECO:0007669"/>
    <property type="project" value="InterPro"/>
</dbReference>
<evidence type="ECO:0000259" key="1">
    <source>
        <dbReference type="Pfam" id="PF04069"/>
    </source>
</evidence>
<feature type="domain" description="ABC-type glycine betaine transport system substrate-binding" evidence="1">
    <location>
        <begin position="57"/>
        <end position="356"/>
    </location>
</feature>
<protein>
    <recommendedName>
        <fullName evidence="1">ABC-type glycine betaine transport system substrate-binding domain-containing protein</fullName>
    </recommendedName>
</protein>
<sequence length="384" mass="42587">MFSKILKPRLLGLLVGAIGMVLATACGAAATPTPEPTAIPTATTPPPKEKVMFHDGQWGSNWVHLAVSRYVLENGYGYPTEEVQGSTGTQKLTLVEGDVHVNMETWRMNIPEWYLENTEAGLLRDLAGTTHPQTMLPAGSPGQTIAVAGQGFYVPTYLIEGDAERGIEATAPDLKSVQDLRNYKELFSDPNDPSKGMVLNCILGWECQKINRAKWFAYDMYTDFNMIEPGGSAALKAGVVGPYEAGEPFVSYYWQPTDVINLREMTLLEEPKHNAECQAAMDLAVEEEPYESTIGCAFPIGDAHTVVNAAWADRNPQVVQFLTNYYVPPKPLAQMEADKMEKEMEWVEVAIDYLKKNKDTWSTWIQDDNRDEIIAELDKALAAE</sequence>
<gene>
    <name evidence="2" type="ORF">METZ01_LOCUS246396</name>
</gene>
<dbReference type="SUPFAM" id="SSF53850">
    <property type="entry name" value="Periplasmic binding protein-like II"/>
    <property type="match status" value="1"/>
</dbReference>
<dbReference type="EMBL" id="UINC01064664">
    <property type="protein sequence ID" value="SVB93542.1"/>
    <property type="molecule type" value="Genomic_DNA"/>
</dbReference>
<organism evidence="2">
    <name type="scientific">marine metagenome</name>
    <dbReference type="NCBI Taxonomy" id="408172"/>
    <lineage>
        <taxon>unclassified sequences</taxon>
        <taxon>metagenomes</taxon>
        <taxon>ecological metagenomes</taxon>
    </lineage>
</organism>
<dbReference type="Gene3D" id="3.40.190.100">
    <property type="entry name" value="Glycine betaine-binding periplasmic protein, domain 2"/>
    <property type="match status" value="1"/>
</dbReference>
<dbReference type="Pfam" id="PF04069">
    <property type="entry name" value="OpuAC"/>
    <property type="match status" value="1"/>
</dbReference>
<reference evidence="2" key="1">
    <citation type="submission" date="2018-05" db="EMBL/GenBank/DDBJ databases">
        <authorList>
            <person name="Lanie J.A."/>
            <person name="Ng W.-L."/>
            <person name="Kazmierczak K.M."/>
            <person name="Andrzejewski T.M."/>
            <person name="Davidsen T.M."/>
            <person name="Wayne K.J."/>
            <person name="Tettelin H."/>
            <person name="Glass J.I."/>
            <person name="Rusch D."/>
            <person name="Podicherti R."/>
            <person name="Tsui H.-C.T."/>
            <person name="Winkler M.E."/>
        </authorList>
    </citation>
    <scope>NUCLEOTIDE SEQUENCE</scope>
</reference>
<proteinExistence type="predicted"/>
<name>A0A382I2J8_9ZZZZ</name>
<dbReference type="PROSITE" id="PS51257">
    <property type="entry name" value="PROKAR_LIPOPROTEIN"/>
    <property type="match status" value="1"/>
</dbReference>
<dbReference type="InterPro" id="IPR007210">
    <property type="entry name" value="ABC_Gly_betaine_transp_sub-bd"/>
</dbReference>
<accession>A0A382I2J8</accession>
<evidence type="ECO:0000313" key="2">
    <source>
        <dbReference type="EMBL" id="SVB93542.1"/>
    </source>
</evidence>